<dbReference type="InterPro" id="IPR001647">
    <property type="entry name" value="HTH_TetR"/>
</dbReference>
<dbReference type="Pfam" id="PF00440">
    <property type="entry name" value="TetR_N"/>
    <property type="match status" value="1"/>
</dbReference>
<dbReference type="PROSITE" id="PS50977">
    <property type="entry name" value="HTH_TETR_2"/>
    <property type="match status" value="1"/>
</dbReference>
<feature type="DNA-binding region" description="H-T-H motif" evidence="2">
    <location>
        <begin position="27"/>
        <end position="46"/>
    </location>
</feature>
<evidence type="ECO:0000256" key="1">
    <source>
        <dbReference type="ARBA" id="ARBA00023125"/>
    </source>
</evidence>
<keyword evidence="1 2" id="KW-0238">DNA-binding</keyword>
<name>A0A6N4V6K1_9MYCO</name>
<keyword evidence="5" id="KW-1185">Reference proteome</keyword>
<dbReference type="AlphaFoldDB" id="A0A6N4V6K1"/>
<evidence type="ECO:0000259" key="3">
    <source>
        <dbReference type="PROSITE" id="PS50977"/>
    </source>
</evidence>
<dbReference type="SUPFAM" id="SSF46689">
    <property type="entry name" value="Homeodomain-like"/>
    <property type="match status" value="1"/>
</dbReference>
<feature type="domain" description="HTH tetR-type" evidence="3">
    <location>
        <begin position="4"/>
        <end position="64"/>
    </location>
</feature>
<sequence length="188" mass="20779">MGGVASRESFFDTGLEVLSDLGYGGLKLAEVCQRLGVTTGSFYHYFANWPVFTRQLVAHWQEGMTVKVVEAVQAEPDARQRIDKLIRAGLLLPHGAEAAIRVWAAIDPEVRTVQAAVDRQRFDALYVSALEILRSPRQAHLFAAWAVYLLVGYEQTLLPSDTPGLTWIVEQLLDALDSGCFATVLTDD</sequence>
<dbReference type="Proteomes" id="UP000466785">
    <property type="component" value="Chromosome"/>
</dbReference>
<protein>
    <submittedName>
        <fullName evidence="4">Transcriptional regulator</fullName>
    </submittedName>
</protein>
<reference evidence="4 5" key="1">
    <citation type="journal article" date="2019" name="Emerg. Microbes Infect.">
        <title>Comprehensive subspecies identification of 175 nontuberculous mycobacteria species based on 7547 genomic profiles.</title>
        <authorList>
            <person name="Matsumoto Y."/>
            <person name="Kinjo T."/>
            <person name="Motooka D."/>
            <person name="Nabeya D."/>
            <person name="Jung N."/>
            <person name="Uechi K."/>
            <person name="Horii T."/>
            <person name="Iida T."/>
            <person name="Fujita J."/>
            <person name="Nakamura S."/>
        </authorList>
    </citation>
    <scope>NUCLEOTIDE SEQUENCE [LARGE SCALE GENOMIC DNA]</scope>
    <source>
        <strain evidence="4 5">JCM 12603</strain>
    </source>
</reference>
<evidence type="ECO:0000313" key="5">
    <source>
        <dbReference type="Proteomes" id="UP000466785"/>
    </source>
</evidence>
<dbReference type="InterPro" id="IPR009057">
    <property type="entry name" value="Homeodomain-like_sf"/>
</dbReference>
<gene>
    <name evidence="4" type="ORF">MPOR_06740</name>
</gene>
<accession>A0A6N4V6K1</accession>
<dbReference type="KEGG" id="mpof:MPOR_06740"/>
<dbReference type="RefSeq" id="WP_163672550.1">
    <property type="nucleotide sequence ID" value="NZ_AP022570.1"/>
</dbReference>
<dbReference type="GO" id="GO:0003677">
    <property type="term" value="F:DNA binding"/>
    <property type="evidence" value="ECO:0007669"/>
    <property type="project" value="UniProtKB-UniRule"/>
</dbReference>
<organism evidence="4 5">
    <name type="scientific">Mycolicibacterium poriferae</name>
    <dbReference type="NCBI Taxonomy" id="39694"/>
    <lineage>
        <taxon>Bacteria</taxon>
        <taxon>Bacillati</taxon>
        <taxon>Actinomycetota</taxon>
        <taxon>Actinomycetes</taxon>
        <taxon>Mycobacteriales</taxon>
        <taxon>Mycobacteriaceae</taxon>
        <taxon>Mycolicibacterium</taxon>
    </lineage>
</organism>
<dbReference type="Gene3D" id="1.10.357.10">
    <property type="entry name" value="Tetracycline Repressor, domain 2"/>
    <property type="match status" value="1"/>
</dbReference>
<evidence type="ECO:0000256" key="2">
    <source>
        <dbReference type="PROSITE-ProRule" id="PRU00335"/>
    </source>
</evidence>
<evidence type="ECO:0000313" key="4">
    <source>
        <dbReference type="EMBL" id="BBX49648.1"/>
    </source>
</evidence>
<dbReference type="EMBL" id="AP022570">
    <property type="protein sequence ID" value="BBX49648.1"/>
    <property type="molecule type" value="Genomic_DNA"/>
</dbReference>
<proteinExistence type="predicted"/>